<evidence type="ECO:0000256" key="1">
    <source>
        <dbReference type="ARBA" id="ARBA00007905"/>
    </source>
</evidence>
<dbReference type="Proteomes" id="UP000290475">
    <property type="component" value="Unassembled WGS sequence"/>
</dbReference>
<dbReference type="InterPro" id="IPR018170">
    <property type="entry name" value="Aldo/ket_reductase_CS"/>
</dbReference>
<protein>
    <submittedName>
        <fullName evidence="5">2,5-diketo-D-gluconic acid reductase</fullName>
    </submittedName>
</protein>
<gene>
    <name evidence="5" type="ORF">BVJ53_14080</name>
</gene>
<dbReference type="InterPro" id="IPR023210">
    <property type="entry name" value="NADP_OxRdtase_dom"/>
</dbReference>
<dbReference type="EMBL" id="MSSM01000057">
    <property type="protein sequence ID" value="RXT17786.1"/>
    <property type="molecule type" value="Genomic_DNA"/>
</dbReference>
<keyword evidence="2" id="KW-0521">NADP</keyword>
<feature type="domain" description="NADP-dependent oxidoreductase" evidence="4">
    <location>
        <begin position="16"/>
        <end position="79"/>
    </location>
</feature>
<accession>A0A4Q1THG4</accession>
<comment type="caution">
    <text evidence="5">The sequence shown here is derived from an EMBL/GenBank/DDBJ whole genome shotgun (WGS) entry which is preliminary data.</text>
</comment>
<keyword evidence="3" id="KW-0560">Oxidoreductase</keyword>
<dbReference type="InterPro" id="IPR036812">
    <property type="entry name" value="NAD(P)_OxRdtase_dom_sf"/>
</dbReference>
<evidence type="ECO:0000259" key="4">
    <source>
        <dbReference type="Pfam" id="PF00248"/>
    </source>
</evidence>
<dbReference type="Pfam" id="PF00248">
    <property type="entry name" value="Aldo_ket_red"/>
    <property type="match status" value="1"/>
</dbReference>
<dbReference type="InterPro" id="IPR020471">
    <property type="entry name" value="AKR"/>
</dbReference>
<evidence type="ECO:0000256" key="3">
    <source>
        <dbReference type="ARBA" id="ARBA00023002"/>
    </source>
</evidence>
<evidence type="ECO:0000313" key="5">
    <source>
        <dbReference type="EMBL" id="RXT17786.1"/>
    </source>
</evidence>
<dbReference type="Gene3D" id="3.20.20.100">
    <property type="entry name" value="NADP-dependent oxidoreductase domain"/>
    <property type="match status" value="1"/>
</dbReference>
<dbReference type="GO" id="GO:0016616">
    <property type="term" value="F:oxidoreductase activity, acting on the CH-OH group of donors, NAD or NADP as acceptor"/>
    <property type="evidence" value="ECO:0007669"/>
    <property type="project" value="UniProtKB-ARBA"/>
</dbReference>
<dbReference type="RefSeq" id="WP_137296001.1">
    <property type="nucleotide sequence ID" value="NZ_MSSM01000057.1"/>
</dbReference>
<name>A0A4Q1THG4_9LACO</name>
<dbReference type="SUPFAM" id="SSF51430">
    <property type="entry name" value="NAD(P)-linked oxidoreductase"/>
    <property type="match status" value="1"/>
</dbReference>
<evidence type="ECO:0000256" key="2">
    <source>
        <dbReference type="ARBA" id="ARBA00022857"/>
    </source>
</evidence>
<dbReference type="AlphaFoldDB" id="A0A4Q1THG4"/>
<dbReference type="PANTHER" id="PTHR43827:SF3">
    <property type="entry name" value="NADP-DEPENDENT OXIDOREDUCTASE DOMAIN-CONTAINING PROTEIN"/>
    <property type="match status" value="1"/>
</dbReference>
<feature type="non-terminal residue" evidence="5">
    <location>
        <position position="89"/>
    </location>
</feature>
<reference evidence="5 6" key="1">
    <citation type="submission" date="2017-01" db="EMBL/GenBank/DDBJ databases">
        <title>Lactobacillus chiayiensis sp. nov., a lactic acid bacterium isolated from compost.</title>
        <authorList>
            <person name="Huang C.-H."/>
        </authorList>
    </citation>
    <scope>NUCLEOTIDE SEQUENCE [LARGE SCALE GENOMIC DNA]</scope>
    <source>
        <strain evidence="6">chh01</strain>
    </source>
</reference>
<organism evidence="5 6">
    <name type="scientific">Lacticaseibacillus chiayiensis</name>
    <dbReference type="NCBI Taxonomy" id="2100821"/>
    <lineage>
        <taxon>Bacteria</taxon>
        <taxon>Bacillati</taxon>
        <taxon>Bacillota</taxon>
        <taxon>Bacilli</taxon>
        <taxon>Lactobacillales</taxon>
        <taxon>Lactobacillaceae</taxon>
        <taxon>Lacticaseibacillus</taxon>
    </lineage>
</organism>
<dbReference type="PROSITE" id="PS00798">
    <property type="entry name" value="ALDOKETO_REDUCTASE_1"/>
    <property type="match status" value="1"/>
</dbReference>
<proteinExistence type="inferred from homology"/>
<sequence length="89" mass="9733">MLEETYTLTNGVKIPKIGFGTWLIDSDEEAAKAVHEAIDVGYRHIDTAEAYDNEAGVGEGVRQSGIAREKIFVNTKLAAEIKDHDTAVK</sequence>
<dbReference type="PANTHER" id="PTHR43827">
    <property type="entry name" value="2,5-DIKETO-D-GLUCONIC ACID REDUCTASE"/>
    <property type="match status" value="1"/>
</dbReference>
<evidence type="ECO:0000313" key="6">
    <source>
        <dbReference type="Proteomes" id="UP000290475"/>
    </source>
</evidence>
<comment type="similarity">
    <text evidence="1">Belongs to the aldo/keto reductase family.</text>
</comment>